<sequence>MFLPPLIIITLVGNYAIDSLVILACFYAFKLKESGFNLKSFYKQNILKVWGFGFLADFIGALII</sequence>
<gene>
    <name evidence="2" type="ORF">TCEL_00470</name>
</gene>
<organism evidence="2 3">
    <name type="scientific">Thermobrachium celere DSM 8682</name>
    <dbReference type="NCBI Taxonomy" id="941824"/>
    <lineage>
        <taxon>Bacteria</taxon>
        <taxon>Bacillati</taxon>
        <taxon>Bacillota</taxon>
        <taxon>Clostridia</taxon>
        <taxon>Eubacteriales</taxon>
        <taxon>Clostridiaceae</taxon>
        <taxon>Thermobrachium</taxon>
    </lineage>
</organism>
<dbReference type="AlphaFoldDB" id="R7RQS1"/>
<keyword evidence="1" id="KW-1133">Transmembrane helix</keyword>
<keyword evidence="1" id="KW-0812">Transmembrane</keyword>
<proteinExistence type="predicted"/>
<dbReference type="EMBL" id="CAVN010000097">
    <property type="protein sequence ID" value="CDF58424.1"/>
    <property type="molecule type" value="Genomic_DNA"/>
</dbReference>
<reference evidence="2" key="1">
    <citation type="submission" date="2013-03" db="EMBL/GenBank/DDBJ databases">
        <title>Draft genome sequence of the hydrogen-ethanol-producing anaerobic alkalithermophilic Caloramator celere.</title>
        <authorList>
            <person name="Ciranna A."/>
            <person name="Larjo A."/>
            <person name="Kivisto A."/>
            <person name="Santala V."/>
            <person name="Roos C."/>
            <person name="Karp M."/>
        </authorList>
    </citation>
    <scope>NUCLEOTIDE SEQUENCE [LARGE SCALE GENOMIC DNA]</scope>
    <source>
        <strain evidence="2">DSM 8682</strain>
    </source>
</reference>
<name>R7RQS1_9CLOT</name>
<evidence type="ECO:0000256" key="1">
    <source>
        <dbReference type="SAM" id="Phobius"/>
    </source>
</evidence>
<protein>
    <recommendedName>
        <fullName evidence="4">Cadmium resistance transporter</fullName>
    </recommendedName>
</protein>
<dbReference type="HOGENOM" id="CLU_2866343_0_0_9"/>
<keyword evidence="3" id="KW-1185">Reference proteome</keyword>
<accession>R7RQS1</accession>
<feature type="transmembrane region" description="Helical" evidence="1">
    <location>
        <begin position="6"/>
        <end position="29"/>
    </location>
</feature>
<keyword evidence="1" id="KW-0472">Membrane</keyword>
<evidence type="ECO:0008006" key="4">
    <source>
        <dbReference type="Google" id="ProtNLM"/>
    </source>
</evidence>
<evidence type="ECO:0000313" key="2">
    <source>
        <dbReference type="EMBL" id="CDF58424.1"/>
    </source>
</evidence>
<dbReference type="Proteomes" id="UP000014923">
    <property type="component" value="Unassembled WGS sequence"/>
</dbReference>
<evidence type="ECO:0000313" key="3">
    <source>
        <dbReference type="Proteomes" id="UP000014923"/>
    </source>
</evidence>
<comment type="caution">
    <text evidence="2">The sequence shown here is derived from an EMBL/GenBank/DDBJ whole genome shotgun (WGS) entry which is preliminary data.</text>
</comment>